<dbReference type="PANTHER" id="PTHR12697:SF5">
    <property type="entry name" value="DEOXYHYPUSINE HYDROXYLASE"/>
    <property type="match status" value="1"/>
</dbReference>
<comment type="caution">
    <text evidence="3">The sequence shown here is derived from an EMBL/GenBank/DDBJ whole genome shotgun (WGS) entry which is preliminary data.</text>
</comment>
<protein>
    <submittedName>
        <fullName evidence="3">HEAT repeat domain-containing protein</fullName>
    </submittedName>
</protein>
<keyword evidence="2" id="KW-0732">Signal</keyword>
<feature type="signal peptide" evidence="2">
    <location>
        <begin position="1"/>
        <end position="17"/>
    </location>
</feature>
<dbReference type="SUPFAM" id="SSF48371">
    <property type="entry name" value="ARM repeat"/>
    <property type="match status" value="1"/>
</dbReference>
<dbReference type="Proteomes" id="UP000483379">
    <property type="component" value="Unassembled WGS sequence"/>
</dbReference>
<dbReference type="Gene3D" id="1.25.10.10">
    <property type="entry name" value="Leucine-rich Repeat Variant"/>
    <property type="match status" value="3"/>
</dbReference>
<sequence length="243" mass="25027">MRSILMALVITPMIALAGDRQSFEGLVADLEAADPETGLSAVQKLAEGGDARAVPLLIAALQRDMKARTGLLMAIIPALGELGDPSAVPILLLALNNRDDHWIAREAAAQALGAIGAPEAVPDLIKAAWMVDTREAAITALAQIADERAVEVLVTALDPAEDAGVREQALAGLIHIGRPAVPALTAVVAEGSGEYPNTAQRALAAYALGKIGDPRAHAALEQAAQDPSAEVRASASKALGRLQ</sequence>
<organism evidence="3 4">
    <name type="scientific">Thiorhodococcus minor</name>
    <dbReference type="NCBI Taxonomy" id="57489"/>
    <lineage>
        <taxon>Bacteria</taxon>
        <taxon>Pseudomonadati</taxon>
        <taxon>Pseudomonadota</taxon>
        <taxon>Gammaproteobacteria</taxon>
        <taxon>Chromatiales</taxon>
        <taxon>Chromatiaceae</taxon>
        <taxon>Thiorhodococcus</taxon>
    </lineage>
</organism>
<dbReference type="Pfam" id="PF13646">
    <property type="entry name" value="HEAT_2"/>
    <property type="match status" value="2"/>
</dbReference>
<dbReference type="Pfam" id="PF03130">
    <property type="entry name" value="HEAT_PBS"/>
    <property type="match status" value="1"/>
</dbReference>
<dbReference type="PANTHER" id="PTHR12697">
    <property type="entry name" value="PBS LYASE HEAT-LIKE PROTEIN"/>
    <property type="match status" value="1"/>
</dbReference>
<keyword evidence="4" id="KW-1185">Reference proteome</keyword>
<dbReference type="AlphaFoldDB" id="A0A6M0K3U8"/>
<evidence type="ECO:0000256" key="1">
    <source>
        <dbReference type="SAM" id="MobiDB-lite"/>
    </source>
</evidence>
<dbReference type="GO" id="GO:0016491">
    <property type="term" value="F:oxidoreductase activity"/>
    <property type="evidence" value="ECO:0007669"/>
    <property type="project" value="TreeGrafter"/>
</dbReference>
<feature type="region of interest" description="Disordered" evidence="1">
    <location>
        <begin position="220"/>
        <end position="243"/>
    </location>
</feature>
<name>A0A6M0K3U8_9GAMM</name>
<dbReference type="InterPro" id="IPR016024">
    <property type="entry name" value="ARM-type_fold"/>
</dbReference>
<evidence type="ECO:0000313" key="3">
    <source>
        <dbReference type="EMBL" id="NEV64488.1"/>
    </source>
</evidence>
<evidence type="ECO:0000313" key="4">
    <source>
        <dbReference type="Proteomes" id="UP000483379"/>
    </source>
</evidence>
<accession>A0A6M0K3U8</accession>
<dbReference type="EMBL" id="JAAIJQ010000093">
    <property type="protein sequence ID" value="NEV64488.1"/>
    <property type="molecule type" value="Genomic_DNA"/>
</dbReference>
<proteinExistence type="predicted"/>
<feature type="chain" id="PRO_5027081018" evidence="2">
    <location>
        <begin position="18"/>
        <end position="243"/>
    </location>
</feature>
<evidence type="ECO:0000256" key="2">
    <source>
        <dbReference type="SAM" id="SignalP"/>
    </source>
</evidence>
<reference evidence="3 4" key="1">
    <citation type="submission" date="2020-02" db="EMBL/GenBank/DDBJ databases">
        <title>Genome sequences of Thiorhodococcus mannitoliphagus and Thiorhodococcus minor, purple sulfur photosynthetic bacteria in the gammaproteobacterial family, Chromatiaceae.</title>
        <authorList>
            <person name="Aviles F.A."/>
            <person name="Meyer T.E."/>
            <person name="Kyndt J.A."/>
        </authorList>
    </citation>
    <scope>NUCLEOTIDE SEQUENCE [LARGE SCALE GENOMIC DNA]</scope>
    <source>
        <strain evidence="3 4">DSM 11518</strain>
    </source>
</reference>
<dbReference type="SMART" id="SM00567">
    <property type="entry name" value="EZ_HEAT"/>
    <property type="match status" value="6"/>
</dbReference>
<dbReference type="RefSeq" id="WP_164455282.1">
    <property type="nucleotide sequence ID" value="NZ_JAAIJQ010000093.1"/>
</dbReference>
<dbReference type="InterPro" id="IPR011989">
    <property type="entry name" value="ARM-like"/>
</dbReference>
<dbReference type="InterPro" id="IPR004155">
    <property type="entry name" value="PBS_lyase_HEAT"/>
</dbReference>
<gene>
    <name evidence="3" type="ORF">G3446_21870</name>
</gene>